<reference evidence="1 2" key="1">
    <citation type="submission" date="2015-09" db="EMBL/GenBank/DDBJ databases">
        <title>A metagenomics-based metabolic model of nitrate-dependent anaerobic oxidation of methane by Methanoperedens-like archaea.</title>
        <authorList>
            <person name="Arshad A."/>
            <person name="Speth D.R."/>
            <person name="De Graaf R.M."/>
            <person name="Op Den Camp H.J."/>
            <person name="Jetten M.S."/>
            <person name="Welte C.U."/>
        </authorList>
    </citation>
    <scope>NUCLEOTIDE SEQUENCE [LARGE SCALE GENOMIC DNA]</scope>
</reference>
<dbReference type="InterPro" id="IPR005358">
    <property type="entry name" value="Puta_zinc/iron-chelating_dom"/>
</dbReference>
<keyword evidence="1" id="KW-0966">Cell projection</keyword>
<dbReference type="GO" id="GO:0032259">
    <property type="term" value="P:methylation"/>
    <property type="evidence" value="ECO:0007669"/>
    <property type="project" value="UniProtKB-KW"/>
</dbReference>
<keyword evidence="1" id="KW-0282">Flagellum</keyword>
<name>A0A0N8KR11_9EURY</name>
<dbReference type="Pfam" id="PF03692">
    <property type="entry name" value="CxxCxxCC"/>
    <property type="match status" value="1"/>
</dbReference>
<proteinExistence type="predicted"/>
<keyword evidence="1" id="KW-0808">Transferase</keyword>
<dbReference type="EMBL" id="LKCM01000137">
    <property type="protein sequence ID" value="KPQ43642.1"/>
    <property type="molecule type" value="Genomic_DNA"/>
</dbReference>
<evidence type="ECO:0000313" key="2">
    <source>
        <dbReference type="Proteomes" id="UP000050360"/>
    </source>
</evidence>
<organism evidence="1 2">
    <name type="scientific">Candidatus Methanoperedens nitratireducens</name>
    <dbReference type="NCBI Taxonomy" id="1392998"/>
    <lineage>
        <taxon>Archaea</taxon>
        <taxon>Methanobacteriati</taxon>
        <taxon>Methanobacteriota</taxon>
        <taxon>Stenosarchaea group</taxon>
        <taxon>Methanomicrobia</taxon>
        <taxon>Methanosarcinales</taxon>
        <taxon>ANME-2 cluster</taxon>
        <taxon>Candidatus Methanoperedentaceae</taxon>
        <taxon>Candidatus Methanoperedens</taxon>
    </lineage>
</organism>
<keyword evidence="1" id="KW-0489">Methyltransferase</keyword>
<dbReference type="GO" id="GO:0008168">
    <property type="term" value="F:methyltransferase activity"/>
    <property type="evidence" value="ECO:0007669"/>
    <property type="project" value="UniProtKB-KW"/>
</dbReference>
<evidence type="ECO:0000313" key="1">
    <source>
        <dbReference type="EMBL" id="KPQ43642.1"/>
    </source>
</evidence>
<sequence>METDISKIKKISKQKEKENWEFRSFLKNCDITDEKIDSIVHRLYRDIVSEIDCQKCANCCIEMVPTLDNEDIDKFSKGSGIPVAELKSKYLIKNHESNDYTFDKMPCPFLKNNSCSCYAYRPKDCVAYPHLHKNDFTSRLINVIVNCSICPIVFNVFEGLKYKILDYDQEEKEDFY</sequence>
<comment type="caution">
    <text evidence="1">The sequence shown here is derived from an EMBL/GenBank/DDBJ whole genome shotgun (WGS) entry which is preliminary data.</text>
</comment>
<dbReference type="AlphaFoldDB" id="A0A0N8KR11"/>
<accession>A0A0N8KR11</accession>
<dbReference type="Proteomes" id="UP000050360">
    <property type="component" value="Unassembled WGS sequence"/>
</dbReference>
<gene>
    <name evidence="1" type="ORF">MPEBLZ_01828</name>
</gene>
<keyword evidence="1" id="KW-0969">Cilium</keyword>
<protein>
    <submittedName>
        <fullName evidence="1">Flagellin N-methylase</fullName>
    </submittedName>
</protein>